<gene>
    <name evidence="2" type="ORF">MVEN_01510200</name>
</gene>
<feature type="region of interest" description="Disordered" evidence="1">
    <location>
        <begin position="87"/>
        <end position="120"/>
    </location>
</feature>
<name>A0A8H6XSZ7_9AGAR</name>
<reference evidence="2" key="1">
    <citation type="submission" date="2020-05" db="EMBL/GenBank/DDBJ databases">
        <title>Mycena genomes resolve the evolution of fungal bioluminescence.</title>
        <authorList>
            <person name="Tsai I.J."/>
        </authorList>
    </citation>
    <scope>NUCLEOTIDE SEQUENCE</scope>
    <source>
        <strain evidence="2">CCC161011</strain>
    </source>
</reference>
<dbReference type="AlphaFoldDB" id="A0A8H6XSZ7"/>
<sequence length="423" mass="46321">MMESDCVPFQTSLVSSNESVRSLLVTPELTPPSSCGSEDSCFSALSSHNSDSLHPTVGIQRLHGSTVDSPVYELGLLARMEFPSKIPISLPSSPTRRPRKLRKPRPCVPKLSLDSSVPGSSKLLSSPVLESLDQRPLLTSPIIPHRLSSAEPNVLKRSRRSSLPSISPATFAPHDEQNIGELNEESCEDLRAVRFVTPRGSNSKPIRRQRSPHPTTLTRNASTHALVSLAWTGQIPSSIWSHSDLSSASLSTPGSESLGSARSTWSDGDEEHTLVSARPRTVIRQRSSSLGHNRRRTLATAITSDEITDEMFVDEVERMRMTFWETRDSRVDQYISSPRLKHALPVPYRPSPQRNLADGSPRSAHLQGADSHRTQLSSVALRPGIQRDEYISSSPDANIHASINSGERRSATENASKPICTGV</sequence>
<feature type="region of interest" description="Disordered" evidence="1">
    <location>
        <begin position="199"/>
        <end position="220"/>
    </location>
</feature>
<dbReference type="EMBL" id="JACAZI010000012">
    <property type="protein sequence ID" value="KAF7347538.1"/>
    <property type="molecule type" value="Genomic_DNA"/>
</dbReference>
<feature type="compositionally biased region" description="Basic residues" evidence="1">
    <location>
        <begin position="96"/>
        <end position="105"/>
    </location>
</feature>
<feature type="region of interest" description="Disordered" evidence="1">
    <location>
        <begin position="343"/>
        <end position="423"/>
    </location>
</feature>
<keyword evidence="3" id="KW-1185">Reference proteome</keyword>
<evidence type="ECO:0000256" key="1">
    <source>
        <dbReference type="SAM" id="MobiDB-lite"/>
    </source>
</evidence>
<dbReference type="Proteomes" id="UP000620124">
    <property type="component" value="Unassembled WGS sequence"/>
</dbReference>
<evidence type="ECO:0000313" key="3">
    <source>
        <dbReference type="Proteomes" id="UP000620124"/>
    </source>
</evidence>
<evidence type="ECO:0000313" key="2">
    <source>
        <dbReference type="EMBL" id="KAF7347538.1"/>
    </source>
</evidence>
<feature type="compositionally biased region" description="Polar residues" evidence="1">
    <location>
        <begin position="391"/>
        <end position="405"/>
    </location>
</feature>
<accession>A0A8H6XSZ7</accession>
<dbReference type="OrthoDB" id="660555at2759"/>
<proteinExistence type="predicted"/>
<organism evidence="2 3">
    <name type="scientific">Mycena venus</name>
    <dbReference type="NCBI Taxonomy" id="2733690"/>
    <lineage>
        <taxon>Eukaryota</taxon>
        <taxon>Fungi</taxon>
        <taxon>Dikarya</taxon>
        <taxon>Basidiomycota</taxon>
        <taxon>Agaricomycotina</taxon>
        <taxon>Agaricomycetes</taxon>
        <taxon>Agaricomycetidae</taxon>
        <taxon>Agaricales</taxon>
        <taxon>Marasmiineae</taxon>
        <taxon>Mycenaceae</taxon>
        <taxon>Mycena</taxon>
    </lineage>
</organism>
<comment type="caution">
    <text evidence="2">The sequence shown here is derived from an EMBL/GenBank/DDBJ whole genome shotgun (WGS) entry which is preliminary data.</text>
</comment>
<protein>
    <submittedName>
        <fullName evidence="2">DH domain-containing protein</fullName>
    </submittedName>
</protein>
<feature type="compositionally biased region" description="Low complexity" evidence="1">
    <location>
        <begin position="108"/>
        <end position="120"/>
    </location>
</feature>
<feature type="compositionally biased region" description="Low complexity" evidence="1">
    <location>
        <begin position="243"/>
        <end position="258"/>
    </location>
</feature>
<feature type="region of interest" description="Disordered" evidence="1">
    <location>
        <begin position="243"/>
        <end position="278"/>
    </location>
</feature>